<organism evidence="1 2">
    <name type="scientific">Meiothermus luteus</name>
    <dbReference type="NCBI Taxonomy" id="2026184"/>
    <lineage>
        <taxon>Bacteria</taxon>
        <taxon>Thermotogati</taxon>
        <taxon>Deinococcota</taxon>
        <taxon>Deinococci</taxon>
        <taxon>Thermales</taxon>
        <taxon>Thermaceae</taxon>
        <taxon>Meiothermus</taxon>
    </lineage>
</organism>
<evidence type="ECO:0000313" key="1">
    <source>
        <dbReference type="EMBL" id="RIH82597.1"/>
    </source>
</evidence>
<accession>A0A399ED88</accession>
<dbReference type="AlphaFoldDB" id="A0A399ED88"/>
<dbReference type="EMBL" id="QWKZ01000103">
    <property type="protein sequence ID" value="RIH82597.1"/>
    <property type="molecule type" value="Genomic_DNA"/>
</dbReference>
<keyword evidence="2" id="KW-1185">Reference proteome</keyword>
<sequence length="98" mass="11080">MAAQSPLAFEDPVAYARRLWEGYRELLASEEAYDPFLLLEAVEEWPVFVRALRRAASKNPAEALRLAKEVWKEEVPLRVLGIRLPATKEAFLAQVGLA</sequence>
<comment type="caution">
    <text evidence="1">The sequence shown here is derived from an EMBL/GenBank/DDBJ whole genome shotgun (WGS) entry which is preliminary data.</text>
</comment>
<evidence type="ECO:0000313" key="2">
    <source>
        <dbReference type="Proteomes" id="UP000265800"/>
    </source>
</evidence>
<protein>
    <submittedName>
        <fullName evidence="1">Uncharacterized protein</fullName>
    </submittedName>
</protein>
<reference evidence="1 2" key="1">
    <citation type="submission" date="2018-08" db="EMBL/GenBank/DDBJ databases">
        <title>Meiothermus luteus KCTC 52599 genome sequencing project.</title>
        <authorList>
            <person name="Da Costa M.S."/>
            <person name="Albuquerque L."/>
            <person name="Raposo P."/>
            <person name="Froufe H.J.C."/>
            <person name="Barroso C.S."/>
            <person name="Egas C."/>
        </authorList>
    </citation>
    <scope>NUCLEOTIDE SEQUENCE [LARGE SCALE GENOMIC DNA]</scope>
    <source>
        <strain evidence="1 2">KCTC 52599</strain>
    </source>
</reference>
<dbReference type="RefSeq" id="WP_147371090.1">
    <property type="nucleotide sequence ID" value="NZ_QWKZ01000103.1"/>
</dbReference>
<dbReference type="Proteomes" id="UP000265800">
    <property type="component" value="Unassembled WGS sequence"/>
</dbReference>
<gene>
    <name evidence="1" type="ORF">Mlute_02433</name>
</gene>
<proteinExistence type="predicted"/>
<name>A0A399ED88_9DEIN</name>